<dbReference type="InterPro" id="IPR012340">
    <property type="entry name" value="NA-bd_OB-fold"/>
</dbReference>
<dbReference type="EMBL" id="VUOA01000026">
    <property type="protein sequence ID" value="KAA2236530.1"/>
    <property type="molecule type" value="Genomic_DNA"/>
</dbReference>
<keyword evidence="3 5" id="KW-1133">Transmembrane helix</keyword>
<dbReference type="PANTHER" id="PTHR33507">
    <property type="entry name" value="INNER MEMBRANE PROTEIN YBBJ"/>
    <property type="match status" value="1"/>
</dbReference>
<proteinExistence type="predicted"/>
<dbReference type="InterPro" id="IPR002810">
    <property type="entry name" value="NfeD-like_C"/>
</dbReference>
<organism evidence="7 8">
    <name type="scientific">Salinarimonas soli</name>
    <dbReference type="NCBI Taxonomy" id="1638099"/>
    <lineage>
        <taxon>Bacteria</taxon>
        <taxon>Pseudomonadati</taxon>
        <taxon>Pseudomonadota</taxon>
        <taxon>Alphaproteobacteria</taxon>
        <taxon>Hyphomicrobiales</taxon>
        <taxon>Salinarimonadaceae</taxon>
        <taxon>Salinarimonas</taxon>
    </lineage>
</organism>
<dbReference type="InterPro" id="IPR052165">
    <property type="entry name" value="Membrane_assoc_protease"/>
</dbReference>
<keyword evidence="2 5" id="KW-0812">Transmembrane</keyword>
<evidence type="ECO:0000256" key="2">
    <source>
        <dbReference type="ARBA" id="ARBA00022692"/>
    </source>
</evidence>
<reference evidence="7 8" key="2">
    <citation type="submission" date="2019-09" db="EMBL/GenBank/DDBJ databases">
        <authorList>
            <person name="Jin C."/>
        </authorList>
    </citation>
    <scope>NUCLEOTIDE SEQUENCE [LARGE SCALE GENOMIC DNA]</scope>
    <source>
        <strain evidence="7 8">BN140002</strain>
    </source>
</reference>
<evidence type="ECO:0000259" key="6">
    <source>
        <dbReference type="Pfam" id="PF01957"/>
    </source>
</evidence>
<dbReference type="OrthoDB" id="9810336at2"/>
<comment type="subcellular location">
    <subcellularLocation>
        <location evidence="1">Membrane</location>
        <topology evidence="1">Multi-pass membrane protein</topology>
    </subcellularLocation>
</comment>
<evidence type="ECO:0000256" key="5">
    <source>
        <dbReference type="SAM" id="Phobius"/>
    </source>
</evidence>
<dbReference type="Pfam" id="PF01957">
    <property type="entry name" value="NfeD"/>
    <property type="match status" value="1"/>
</dbReference>
<name>A0A5B2VDH9_9HYPH</name>
<dbReference type="Gene3D" id="2.40.50.140">
    <property type="entry name" value="Nucleic acid-binding proteins"/>
    <property type="match status" value="1"/>
</dbReference>
<feature type="domain" description="NfeD-like C-terminal" evidence="6">
    <location>
        <begin position="94"/>
        <end position="148"/>
    </location>
</feature>
<evidence type="ECO:0000256" key="1">
    <source>
        <dbReference type="ARBA" id="ARBA00004141"/>
    </source>
</evidence>
<accession>A0A5B2VDH9</accession>
<protein>
    <submittedName>
        <fullName evidence="7">NfeD family protein</fullName>
    </submittedName>
</protein>
<feature type="transmembrane region" description="Helical" evidence="5">
    <location>
        <begin position="53"/>
        <end position="71"/>
    </location>
</feature>
<gene>
    <name evidence="7" type="ORF">F0L46_14470</name>
</gene>
<comment type="caution">
    <text evidence="7">The sequence shown here is derived from an EMBL/GenBank/DDBJ whole genome shotgun (WGS) entry which is preliminary data.</text>
</comment>
<dbReference type="AlphaFoldDB" id="A0A5B2VDH9"/>
<evidence type="ECO:0000313" key="8">
    <source>
        <dbReference type="Proteomes" id="UP000323142"/>
    </source>
</evidence>
<sequence>MVGYLSDLGAWAWVIAGIVLLGLELAMPGGFLLWLGLAALATGAVAWATPLSWQAAVILFVVLAPAILLAGRRLTRDRAEETARDVPHLNRRAKALVGRVLTLEAPMVNGEGRVRMDDSSWRVIGPDLPGGGSVRVVRVEGATLVVEPA</sequence>
<dbReference type="Proteomes" id="UP000323142">
    <property type="component" value="Unassembled WGS sequence"/>
</dbReference>
<keyword evidence="8" id="KW-1185">Reference proteome</keyword>
<dbReference type="RefSeq" id="WP_149818728.1">
    <property type="nucleotide sequence ID" value="NZ_VUOA01000026.1"/>
</dbReference>
<reference evidence="7 8" key="1">
    <citation type="submission" date="2019-09" db="EMBL/GenBank/DDBJ databases">
        <title>Salinarimonas rosea gen. nov., sp. nov., a new member of the a-2 subgroup of the Proteobacteria.</title>
        <authorList>
            <person name="Liu J."/>
        </authorList>
    </citation>
    <scope>NUCLEOTIDE SEQUENCE [LARGE SCALE GENOMIC DNA]</scope>
    <source>
        <strain evidence="7 8">BN140002</strain>
    </source>
</reference>
<evidence type="ECO:0000256" key="3">
    <source>
        <dbReference type="ARBA" id="ARBA00022989"/>
    </source>
</evidence>
<evidence type="ECO:0000256" key="4">
    <source>
        <dbReference type="ARBA" id="ARBA00023136"/>
    </source>
</evidence>
<keyword evidence="4 5" id="KW-0472">Membrane</keyword>
<evidence type="ECO:0000313" key="7">
    <source>
        <dbReference type="EMBL" id="KAA2236530.1"/>
    </source>
</evidence>
<dbReference type="GO" id="GO:0005886">
    <property type="term" value="C:plasma membrane"/>
    <property type="evidence" value="ECO:0007669"/>
    <property type="project" value="TreeGrafter"/>
</dbReference>
<dbReference type="PANTHER" id="PTHR33507:SF3">
    <property type="entry name" value="INNER MEMBRANE PROTEIN YBBJ"/>
    <property type="match status" value="1"/>
</dbReference>